<reference evidence="10 11" key="1">
    <citation type="submission" date="2017-05" db="EMBL/GenBank/DDBJ databases">
        <title>Vagococcus spp. assemblies.</title>
        <authorList>
            <person name="Gulvik C.A."/>
        </authorList>
    </citation>
    <scope>NUCLEOTIDE SEQUENCE [LARGE SCALE GENOMIC DNA]</scope>
    <source>
        <strain evidence="10 11">NCFB 2777</strain>
    </source>
</reference>
<dbReference type="AlphaFoldDB" id="A0A429ZLL4"/>
<dbReference type="InterPro" id="IPR036251">
    <property type="entry name" value="Arg_repress_C_sf"/>
</dbReference>
<accession>A0A429ZLL4</accession>
<dbReference type="GO" id="GO:0006526">
    <property type="term" value="P:L-arginine biosynthetic process"/>
    <property type="evidence" value="ECO:0007669"/>
    <property type="project" value="UniProtKB-UniPathway"/>
</dbReference>
<dbReference type="OrthoDB" id="9807089at2"/>
<dbReference type="PANTHER" id="PTHR34471">
    <property type="entry name" value="ARGININE REPRESSOR"/>
    <property type="match status" value="1"/>
</dbReference>
<keyword evidence="7" id="KW-0678">Repressor</keyword>
<evidence type="ECO:0000256" key="3">
    <source>
        <dbReference type="ARBA" id="ARBA00022490"/>
    </source>
</evidence>
<evidence type="ECO:0000313" key="10">
    <source>
        <dbReference type="EMBL" id="RST94546.1"/>
    </source>
</evidence>
<dbReference type="InterPro" id="IPR020899">
    <property type="entry name" value="Arg_repress_C"/>
</dbReference>
<dbReference type="GO" id="GO:0003700">
    <property type="term" value="F:DNA-binding transcription factor activity"/>
    <property type="evidence" value="ECO:0007669"/>
    <property type="project" value="UniProtKB-UniRule"/>
</dbReference>
<dbReference type="UniPathway" id="UPA00068"/>
<evidence type="ECO:0000256" key="4">
    <source>
        <dbReference type="ARBA" id="ARBA00023015"/>
    </source>
</evidence>
<keyword evidence="6 7" id="KW-0804">Transcription</keyword>
<sequence length="151" mass="17094">MKKVERQRLIRKIIKDYPVKKQEEFVELLNQKGVDVTQATISRDIKDLKLVKVSNEDGSFYYSTSLGKTAADSDKLNKMLQVSVLHFDVMDKNLVLKTIPGSATALGMLVEKVYDKELFTVLTTDDKVLMIFKTELSAETLEQSLATLIYG</sequence>
<keyword evidence="7" id="KW-0055">Arginine biosynthesis</keyword>
<comment type="caution">
    <text evidence="10">The sequence shown here is derived from an EMBL/GenBank/DDBJ whole genome shotgun (WGS) entry which is preliminary data.</text>
</comment>
<dbReference type="Pfam" id="PF01316">
    <property type="entry name" value="Arg_repressor"/>
    <property type="match status" value="1"/>
</dbReference>
<proteinExistence type="inferred from homology"/>
<dbReference type="Proteomes" id="UP000287239">
    <property type="component" value="Unassembled WGS sequence"/>
</dbReference>
<evidence type="ECO:0000256" key="6">
    <source>
        <dbReference type="ARBA" id="ARBA00023163"/>
    </source>
</evidence>
<dbReference type="EMBL" id="NGJU01000014">
    <property type="protein sequence ID" value="RST94546.1"/>
    <property type="molecule type" value="Genomic_DNA"/>
</dbReference>
<keyword evidence="11" id="KW-1185">Reference proteome</keyword>
<dbReference type="GO" id="GO:0003677">
    <property type="term" value="F:DNA binding"/>
    <property type="evidence" value="ECO:0007669"/>
    <property type="project" value="UniProtKB-KW"/>
</dbReference>
<dbReference type="GeneID" id="98568675"/>
<keyword evidence="5 7" id="KW-0238">DNA-binding</keyword>
<dbReference type="InterPro" id="IPR036390">
    <property type="entry name" value="WH_DNA-bd_sf"/>
</dbReference>
<dbReference type="SUPFAM" id="SSF55252">
    <property type="entry name" value="C-terminal domain of arginine repressor"/>
    <property type="match status" value="1"/>
</dbReference>
<comment type="function">
    <text evidence="7">Regulates arginine biosynthesis genes.</text>
</comment>
<dbReference type="GO" id="GO:0051259">
    <property type="term" value="P:protein complex oligomerization"/>
    <property type="evidence" value="ECO:0007669"/>
    <property type="project" value="InterPro"/>
</dbReference>
<keyword evidence="7" id="KW-0028">Amino-acid biosynthesis</keyword>
<organism evidence="10 11">
    <name type="scientific">Vagococcus salmoninarum</name>
    <dbReference type="NCBI Taxonomy" id="2739"/>
    <lineage>
        <taxon>Bacteria</taxon>
        <taxon>Bacillati</taxon>
        <taxon>Bacillota</taxon>
        <taxon>Bacilli</taxon>
        <taxon>Lactobacillales</taxon>
        <taxon>Enterococcaceae</taxon>
        <taxon>Vagococcus</taxon>
    </lineage>
</organism>
<dbReference type="InterPro" id="IPR036388">
    <property type="entry name" value="WH-like_DNA-bd_sf"/>
</dbReference>
<dbReference type="PANTHER" id="PTHR34471:SF1">
    <property type="entry name" value="ARGININE REPRESSOR"/>
    <property type="match status" value="1"/>
</dbReference>
<dbReference type="Gene3D" id="3.30.1360.40">
    <property type="match status" value="1"/>
</dbReference>
<dbReference type="GO" id="GO:0005737">
    <property type="term" value="C:cytoplasm"/>
    <property type="evidence" value="ECO:0007669"/>
    <property type="project" value="UniProtKB-SubCell"/>
</dbReference>
<dbReference type="PRINTS" id="PR01467">
    <property type="entry name" value="ARGREPRESSOR"/>
</dbReference>
<dbReference type="InterPro" id="IPR001669">
    <property type="entry name" value="Arg_repress"/>
</dbReference>
<feature type="domain" description="Arginine repressor DNA-binding" evidence="8">
    <location>
        <begin position="1"/>
        <end position="63"/>
    </location>
</feature>
<comment type="subcellular location">
    <subcellularLocation>
        <location evidence="1 7">Cytoplasm</location>
    </subcellularLocation>
</comment>
<evidence type="ECO:0000256" key="5">
    <source>
        <dbReference type="ARBA" id="ARBA00023125"/>
    </source>
</evidence>
<gene>
    <name evidence="7" type="primary">argR</name>
    <name evidence="10" type="ORF">CBF35_09855</name>
</gene>
<comment type="similarity">
    <text evidence="2 7">Belongs to the ArgR family.</text>
</comment>
<dbReference type="InterPro" id="IPR020900">
    <property type="entry name" value="Arg_repress_DNA-bd"/>
</dbReference>
<evidence type="ECO:0000256" key="7">
    <source>
        <dbReference type="HAMAP-Rule" id="MF_00173"/>
    </source>
</evidence>
<dbReference type="SUPFAM" id="SSF46785">
    <property type="entry name" value="Winged helix' DNA-binding domain"/>
    <property type="match status" value="1"/>
</dbReference>
<keyword evidence="3 7" id="KW-0963">Cytoplasm</keyword>
<name>A0A429ZLL4_9ENTE</name>
<dbReference type="Gene3D" id="1.10.10.10">
    <property type="entry name" value="Winged helix-like DNA-binding domain superfamily/Winged helix DNA-binding domain"/>
    <property type="match status" value="1"/>
</dbReference>
<evidence type="ECO:0000256" key="1">
    <source>
        <dbReference type="ARBA" id="ARBA00004496"/>
    </source>
</evidence>
<evidence type="ECO:0000256" key="2">
    <source>
        <dbReference type="ARBA" id="ARBA00008316"/>
    </source>
</evidence>
<protein>
    <recommendedName>
        <fullName evidence="7">Arginine repressor</fullName>
    </recommendedName>
</protein>
<comment type="pathway">
    <text evidence="7">Amino-acid biosynthesis; L-arginine biosynthesis [regulation].</text>
</comment>
<keyword evidence="4 7" id="KW-0805">Transcription regulation</keyword>
<evidence type="ECO:0000259" key="8">
    <source>
        <dbReference type="Pfam" id="PF01316"/>
    </source>
</evidence>
<dbReference type="HAMAP" id="MF_00173">
    <property type="entry name" value="Arg_repressor"/>
    <property type="match status" value="1"/>
</dbReference>
<dbReference type="RefSeq" id="WP_126780635.1">
    <property type="nucleotide sequence ID" value="NZ_CAUQJP010000015.1"/>
</dbReference>
<dbReference type="GO" id="GO:0034618">
    <property type="term" value="F:arginine binding"/>
    <property type="evidence" value="ECO:0007669"/>
    <property type="project" value="InterPro"/>
</dbReference>
<dbReference type="GO" id="GO:1900079">
    <property type="term" value="P:regulation of arginine biosynthetic process"/>
    <property type="evidence" value="ECO:0007669"/>
    <property type="project" value="UniProtKB-UniRule"/>
</dbReference>
<evidence type="ECO:0000313" key="11">
    <source>
        <dbReference type="Proteomes" id="UP000287239"/>
    </source>
</evidence>
<feature type="domain" description="Arginine repressor C-terminal" evidence="9">
    <location>
        <begin position="83"/>
        <end position="145"/>
    </location>
</feature>
<evidence type="ECO:0000259" key="9">
    <source>
        <dbReference type="Pfam" id="PF02863"/>
    </source>
</evidence>
<dbReference type="Pfam" id="PF02863">
    <property type="entry name" value="Arg_repressor_C"/>
    <property type="match status" value="1"/>
</dbReference>